<feature type="coiled-coil region" evidence="3">
    <location>
        <begin position="828"/>
        <end position="855"/>
    </location>
</feature>
<evidence type="ECO:0000256" key="3">
    <source>
        <dbReference type="SAM" id="Coils"/>
    </source>
</evidence>
<evidence type="ECO:0000313" key="6">
    <source>
        <dbReference type="Proteomes" id="UP001277761"/>
    </source>
</evidence>
<gene>
    <name evidence="5" type="ORF">SK069_12470</name>
</gene>
<organism evidence="5 6">
    <name type="scientific">Patulibacter brassicae</name>
    <dbReference type="NCBI Taxonomy" id="1705717"/>
    <lineage>
        <taxon>Bacteria</taxon>
        <taxon>Bacillati</taxon>
        <taxon>Actinomycetota</taxon>
        <taxon>Thermoleophilia</taxon>
        <taxon>Solirubrobacterales</taxon>
        <taxon>Patulibacteraceae</taxon>
        <taxon>Patulibacter</taxon>
    </lineage>
</organism>
<dbReference type="PRINTS" id="PR00038">
    <property type="entry name" value="HTHLUXR"/>
</dbReference>
<dbReference type="InterPro" id="IPR036388">
    <property type="entry name" value="WH-like_DNA-bd_sf"/>
</dbReference>
<dbReference type="SMART" id="SM00421">
    <property type="entry name" value="HTH_LUXR"/>
    <property type="match status" value="1"/>
</dbReference>
<dbReference type="InterPro" id="IPR011990">
    <property type="entry name" value="TPR-like_helical_dom_sf"/>
</dbReference>
<dbReference type="PANTHER" id="PTHR16305">
    <property type="entry name" value="TESTICULAR SOLUBLE ADENYLYL CYCLASE"/>
    <property type="match status" value="1"/>
</dbReference>
<dbReference type="InterPro" id="IPR016032">
    <property type="entry name" value="Sig_transdc_resp-reg_C-effctor"/>
</dbReference>
<dbReference type="Gene3D" id="1.10.10.10">
    <property type="entry name" value="Winged helix-like DNA-binding domain superfamily/Winged helix DNA-binding domain"/>
    <property type="match status" value="1"/>
</dbReference>
<dbReference type="Proteomes" id="UP001277761">
    <property type="component" value="Unassembled WGS sequence"/>
</dbReference>
<reference evidence="5 6" key="1">
    <citation type="submission" date="2023-11" db="EMBL/GenBank/DDBJ databases">
        <authorList>
            <person name="Xu M."/>
            <person name="Jiang T."/>
        </authorList>
    </citation>
    <scope>NUCLEOTIDE SEQUENCE [LARGE SCALE GENOMIC DNA]</scope>
    <source>
        <strain evidence="5 6">SD</strain>
    </source>
</reference>
<feature type="domain" description="HTH luxR-type" evidence="4">
    <location>
        <begin position="874"/>
        <end position="939"/>
    </location>
</feature>
<dbReference type="CDD" id="cd06170">
    <property type="entry name" value="LuxR_C_like"/>
    <property type="match status" value="1"/>
</dbReference>
<dbReference type="Gene3D" id="1.25.40.10">
    <property type="entry name" value="Tetratricopeptide repeat domain"/>
    <property type="match status" value="1"/>
</dbReference>
<keyword evidence="2" id="KW-0067">ATP-binding</keyword>
<dbReference type="EMBL" id="JAXAVX010000006">
    <property type="protein sequence ID" value="MDX8152414.1"/>
    <property type="molecule type" value="Genomic_DNA"/>
</dbReference>
<dbReference type="InterPro" id="IPR027417">
    <property type="entry name" value="P-loop_NTPase"/>
</dbReference>
<dbReference type="SUPFAM" id="SSF52540">
    <property type="entry name" value="P-loop containing nucleoside triphosphate hydrolases"/>
    <property type="match status" value="1"/>
</dbReference>
<sequence>MLVRDEELRLLLDATGEPGGGRPVAVEGVPGIGKTRLLAEAERRLREAGTAVVRGAGGEFERDLPFGVWVDALADALADPRLPLEALGGQETVDALAAVLPPLAARAERHASPLLAERHRLHAAFRALLTGLAAHHGGRLVVLLDDLHWGDDASLDLVAGLLRRPALRTTLVVAARPAQVPERLAAALERAERDARLLRIGLDVLDAAACDQLLGASVPAERRVALREESGGNPFYLLQLARATEEGPVPRTVRDAIAAELRPLAADTRRVLEGGVVAGDPFEPELAAAAAETAPATTAAAIDELVRFGLLRVAADGRRLHVRHPLVRRAVYEGTGAGWRPAAHGRVLALLRDRGAPPALLAHHVARSASPGDRDAVALLVAGAAAVVDQVPASAADWLTSADALLRGADPTAEERLAVLEPLAAARVATRDSEGARAALDEALRIEVPEDEERRRRLVVAAAGVDHRLGRHRDARRRLEEELAAAGDRPAPRAALLVELAADAFYRADPVTMEQRAAEALDAARQAGDAPHELAALGALAWAGLLQDRVDDAREHWDAGDALAATLSDDALAVRLDGLHFLTLAAMYLERFAALIRHAERGMRVARATRQGALLPVLALGRGYATAMLGRLPEARRILDDAVEEARIDGAPLSLAWVEMNAVFADFYAGEIEAGLARLDETLRVAGTVDTNPVLVQLRLVEADLLLQVGNHGRALEAAAAAGAPEFPAIAGFWRCYALDLLCAIELELGHRPAAEAARDRVVAQADRLGLPLARSWARRASARIALADDPAAAATLALEAVELQLQAPGPVEALRTRVLAGRALGRAGERDAALEQLEQAVAEAEAAGTRAFRDDAAREMRRLGRRPVRGVVGAPGLPSLSGREREIAELVADGRTNAEIAGALYLSPKTVESHLRNVFQKLRVSSRLEVARMVDRERDGRD</sequence>
<keyword evidence="3" id="KW-0175">Coiled coil</keyword>
<dbReference type="InterPro" id="IPR041664">
    <property type="entry name" value="AAA_16"/>
</dbReference>
<dbReference type="SUPFAM" id="SSF46894">
    <property type="entry name" value="C-terminal effector domain of the bipartite response regulators"/>
    <property type="match status" value="1"/>
</dbReference>
<dbReference type="InterPro" id="IPR000792">
    <property type="entry name" value="Tscrpt_reg_LuxR_C"/>
</dbReference>
<dbReference type="PROSITE" id="PS00622">
    <property type="entry name" value="HTH_LUXR_1"/>
    <property type="match status" value="1"/>
</dbReference>
<proteinExistence type="predicted"/>
<protein>
    <submittedName>
        <fullName evidence="5">AAA family ATPase</fullName>
    </submittedName>
</protein>
<comment type="caution">
    <text evidence="5">The sequence shown here is derived from an EMBL/GenBank/DDBJ whole genome shotgun (WGS) entry which is preliminary data.</text>
</comment>
<dbReference type="Pfam" id="PF13191">
    <property type="entry name" value="AAA_16"/>
    <property type="match status" value="1"/>
</dbReference>
<dbReference type="RefSeq" id="WP_319954570.1">
    <property type="nucleotide sequence ID" value="NZ_JAXAVX010000006.1"/>
</dbReference>
<name>A0ABU4VL56_9ACTN</name>
<evidence type="ECO:0000259" key="4">
    <source>
        <dbReference type="PROSITE" id="PS50043"/>
    </source>
</evidence>
<accession>A0ABU4VL56</accession>
<keyword evidence="1" id="KW-0547">Nucleotide-binding</keyword>
<evidence type="ECO:0000256" key="2">
    <source>
        <dbReference type="ARBA" id="ARBA00022840"/>
    </source>
</evidence>
<dbReference type="Pfam" id="PF00196">
    <property type="entry name" value="GerE"/>
    <property type="match status" value="1"/>
</dbReference>
<dbReference type="PROSITE" id="PS50043">
    <property type="entry name" value="HTH_LUXR_2"/>
    <property type="match status" value="1"/>
</dbReference>
<evidence type="ECO:0000256" key="1">
    <source>
        <dbReference type="ARBA" id="ARBA00022741"/>
    </source>
</evidence>
<keyword evidence="6" id="KW-1185">Reference proteome</keyword>
<evidence type="ECO:0000313" key="5">
    <source>
        <dbReference type="EMBL" id="MDX8152414.1"/>
    </source>
</evidence>
<dbReference type="PANTHER" id="PTHR16305:SF35">
    <property type="entry name" value="TRANSCRIPTIONAL ACTIVATOR DOMAIN"/>
    <property type="match status" value="1"/>
</dbReference>